<evidence type="ECO:0000256" key="3">
    <source>
        <dbReference type="ARBA" id="ARBA00022989"/>
    </source>
</evidence>
<evidence type="ECO:0000256" key="6">
    <source>
        <dbReference type="SAM" id="Phobius"/>
    </source>
</evidence>
<feature type="chain" id="PRO_5040155556" description="Noranthrone monooxygenase" evidence="7">
    <location>
        <begin position="22"/>
        <end position="161"/>
    </location>
</feature>
<sequence>MSLSPGLTLAASASIVGSAAAAGAIAALSGCAIPAVLGAGAPTEVMLRQWYIIFNRGKAIPLTSLISALSYGAVSYGTWSHGLPQWKGFALSGLFAAASIPFTIAFLMPTNNALEAAAHSEVRTLSDDKVRGLITKWMKINNIRIFIPLSGAILGLWTLLG</sequence>
<evidence type="ECO:0000313" key="8">
    <source>
        <dbReference type="EMBL" id="KAI1867658.1"/>
    </source>
</evidence>
<protein>
    <recommendedName>
        <fullName evidence="10">Noranthrone monooxygenase</fullName>
    </recommendedName>
</protein>
<feature type="transmembrane region" description="Helical" evidence="6">
    <location>
        <begin position="89"/>
        <end position="108"/>
    </location>
</feature>
<dbReference type="OrthoDB" id="5954308at2759"/>
<comment type="similarity">
    <text evidence="5">Belongs to the anthrone oxygenase family.</text>
</comment>
<evidence type="ECO:0000256" key="7">
    <source>
        <dbReference type="SAM" id="SignalP"/>
    </source>
</evidence>
<organism evidence="8 9">
    <name type="scientific">Neoarthrinium moseri</name>
    <dbReference type="NCBI Taxonomy" id="1658444"/>
    <lineage>
        <taxon>Eukaryota</taxon>
        <taxon>Fungi</taxon>
        <taxon>Dikarya</taxon>
        <taxon>Ascomycota</taxon>
        <taxon>Pezizomycotina</taxon>
        <taxon>Sordariomycetes</taxon>
        <taxon>Xylariomycetidae</taxon>
        <taxon>Amphisphaeriales</taxon>
        <taxon>Apiosporaceae</taxon>
        <taxon>Neoarthrinium</taxon>
    </lineage>
</organism>
<feature type="transmembrane region" description="Helical" evidence="6">
    <location>
        <begin position="143"/>
        <end position="160"/>
    </location>
</feature>
<dbReference type="PANTHER" id="PTHR35042:SF1">
    <property type="entry name" value="DUF1772-DOMAIN-CONTAINING PROTEIN"/>
    <property type="match status" value="1"/>
</dbReference>
<dbReference type="InterPro" id="IPR013901">
    <property type="entry name" value="Anthrone_oxy"/>
</dbReference>
<evidence type="ECO:0000313" key="9">
    <source>
        <dbReference type="Proteomes" id="UP000829685"/>
    </source>
</evidence>
<dbReference type="PANTHER" id="PTHR35042">
    <property type="entry name" value="ANTHRONE OXYGENASE ENCC"/>
    <property type="match status" value="1"/>
</dbReference>
<dbReference type="AlphaFoldDB" id="A0A9P9WKC5"/>
<reference evidence="8" key="1">
    <citation type="submission" date="2021-03" db="EMBL/GenBank/DDBJ databases">
        <title>Revisited historic fungal species revealed as producer of novel bioactive compounds through whole genome sequencing and comparative genomics.</title>
        <authorList>
            <person name="Vignolle G.A."/>
            <person name="Hochenegger N."/>
            <person name="Mach R.L."/>
            <person name="Mach-Aigner A.R."/>
            <person name="Javad Rahimi M."/>
            <person name="Salim K.A."/>
            <person name="Chan C.M."/>
            <person name="Lim L.B.L."/>
            <person name="Cai F."/>
            <person name="Druzhinina I.S."/>
            <person name="U'Ren J.M."/>
            <person name="Derntl C."/>
        </authorList>
    </citation>
    <scope>NUCLEOTIDE SEQUENCE</scope>
    <source>
        <strain evidence="8">TUCIM 5799</strain>
    </source>
</reference>
<evidence type="ECO:0000256" key="2">
    <source>
        <dbReference type="ARBA" id="ARBA00022692"/>
    </source>
</evidence>
<name>A0A9P9WKC5_9PEZI</name>
<dbReference type="GO" id="GO:0016020">
    <property type="term" value="C:membrane"/>
    <property type="evidence" value="ECO:0007669"/>
    <property type="project" value="UniProtKB-SubCell"/>
</dbReference>
<evidence type="ECO:0008006" key="10">
    <source>
        <dbReference type="Google" id="ProtNLM"/>
    </source>
</evidence>
<comment type="caution">
    <text evidence="8">The sequence shown here is derived from an EMBL/GenBank/DDBJ whole genome shotgun (WGS) entry which is preliminary data.</text>
</comment>
<dbReference type="Pfam" id="PF08592">
    <property type="entry name" value="Anthrone_oxy"/>
    <property type="match status" value="1"/>
</dbReference>
<evidence type="ECO:0000256" key="1">
    <source>
        <dbReference type="ARBA" id="ARBA00004141"/>
    </source>
</evidence>
<feature type="signal peptide" evidence="7">
    <location>
        <begin position="1"/>
        <end position="21"/>
    </location>
</feature>
<keyword evidence="3 6" id="KW-1133">Transmembrane helix</keyword>
<accession>A0A9P9WKC5</accession>
<comment type="subcellular location">
    <subcellularLocation>
        <location evidence="1">Membrane</location>
        <topology evidence="1">Multi-pass membrane protein</topology>
    </subcellularLocation>
</comment>
<keyword evidence="9" id="KW-1185">Reference proteome</keyword>
<keyword evidence="4 6" id="KW-0472">Membrane</keyword>
<gene>
    <name evidence="8" type="ORF">JX265_007460</name>
</gene>
<evidence type="ECO:0000256" key="5">
    <source>
        <dbReference type="ARBA" id="ARBA00034313"/>
    </source>
</evidence>
<keyword evidence="7" id="KW-0732">Signal</keyword>
<dbReference type="Proteomes" id="UP000829685">
    <property type="component" value="Unassembled WGS sequence"/>
</dbReference>
<feature type="transmembrane region" description="Helical" evidence="6">
    <location>
        <begin position="58"/>
        <end position="77"/>
    </location>
</feature>
<keyword evidence="2 6" id="KW-0812">Transmembrane</keyword>
<dbReference type="EMBL" id="JAFIMR010000018">
    <property type="protein sequence ID" value="KAI1867658.1"/>
    <property type="molecule type" value="Genomic_DNA"/>
</dbReference>
<evidence type="ECO:0000256" key="4">
    <source>
        <dbReference type="ARBA" id="ARBA00023136"/>
    </source>
</evidence>
<proteinExistence type="inferred from homology"/>